<name>A0A438DAP1_VITVI</name>
<sequence>MPIYLMSLMRIPRVVRLRLEKIQRDFLWVGSWRFVAERESFWKLIISTKYGEGGGWISCEVREGYGVGLWKEIRKEGVLMFKNVSFTVGDGRRVKFLEDIWCETFPYVRLFLLCLPLWYPKMRGVADCWDSMGDAGGWYPCFSRSFNDWELEAVASLLSVLQGKRLNVGMEDRVVWNASKNGIFSVKSLYNTLDSGGAVPFPWRIIWSPCVPTKVGFFCLGSFLGEGANP</sequence>
<proteinExistence type="predicted"/>
<protein>
    <submittedName>
        <fullName evidence="1">Uncharacterized protein</fullName>
    </submittedName>
</protein>
<accession>A0A438DAP1</accession>
<dbReference type="AlphaFoldDB" id="A0A438DAP1"/>
<dbReference type="PANTHER" id="PTHR36617:SF15">
    <property type="entry name" value="REVERSE TRANSCRIPTASE ZINC-BINDING DOMAIN-CONTAINING PROTEIN"/>
    <property type="match status" value="1"/>
</dbReference>
<evidence type="ECO:0000313" key="2">
    <source>
        <dbReference type="Proteomes" id="UP000288805"/>
    </source>
</evidence>
<comment type="caution">
    <text evidence="1">The sequence shown here is derived from an EMBL/GenBank/DDBJ whole genome shotgun (WGS) entry which is preliminary data.</text>
</comment>
<reference evidence="1 2" key="1">
    <citation type="journal article" date="2018" name="PLoS Genet.">
        <title>Population sequencing reveals clonal diversity and ancestral inbreeding in the grapevine cultivar Chardonnay.</title>
        <authorList>
            <person name="Roach M.J."/>
            <person name="Johnson D.L."/>
            <person name="Bohlmann J."/>
            <person name="van Vuuren H.J."/>
            <person name="Jones S.J."/>
            <person name="Pretorius I.S."/>
            <person name="Schmidt S.A."/>
            <person name="Borneman A.R."/>
        </authorList>
    </citation>
    <scope>NUCLEOTIDE SEQUENCE [LARGE SCALE GENOMIC DNA]</scope>
    <source>
        <strain evidence="2">cv. Chardonnay</strain>
        <tissue evidence="1">Leaf</tissue>
    </source>
</reference>
<dbReference type="Proteomes" id="UP000288805">
    <property type="component" value="Unassembled WGS sequence"/>
</dbReference>
<dbReference type="EMBL" id="QGNW01001714">
    <property type="protein sequence ID" value="RVW32509.1"/>
    <property type="molecule type" value="Genomic_DNA"/>
</dbReference>
<gene>
    <name evidence="1" type="ORF">CK203_081256</name>
</gene>
<dbReference type="PANTHER" id="PTHR36617">
    <property type="entry name" value="PROTEIN, PUTATIVE-RELATED"/>
    <property type="match status" value="1"/>
</dbReference>
<organism evidence="1 2">
    <name type="scientific">Vitis vinifera</name>
    <name type="common">Grape</name>
    <dbReference type="NCBI Taxonomy" id="29760"/>
    <lineage>
        <taxon>Eukaryota</taxon>
        <taxon>Viridiplantae</taxon>
        <taxon>Streptophyta</taxon>
        <taxon>Embryophyta</taxon>
        <taxon>Tracheophyta</taxon>
        <taxon>Spermatophyta</taxon>
        <taxon>Magnoliopsida</taxon>
        <taxon>eudicotyledons</taxon>
        <taxon>Gunneridae</taxon>
        <taxon>Pentapetalae</taxon>
        <taxon>rosids</taxon>
        <taxon>Vitales</taxon>
        <taxon>Vitaceae</taxon>
        <taxon>Viteae</taxon>
        <taxon>Vitis</taxon>
    </lineage>
</organism>
<evidence type="ECO:0000313" key="1">
    <source>
        <dbReference type="EMBL" id="RVW32509.1"/>
    </source>
</evidence>